<protein>
    <submittedName>
        <fullName evidence="1">PAB-dependent poly(A)-specific ribonuclease subunit 3</fullName>
    </submittedName>
</protein>
<evidence type="ECO:0000313" key="1">
    <source>
        <dbReference type="EMBL" id="KAJ2775983.1"/>
    </source>
</evidence>
<keyword evidence="2" id="KW-1185">Reference proteome</keyword>
<evidence type="ECO:0000313" key="2">
    <source>
        <dbReference type="Proteomes" id="UP001140234"/>
    </source>
</evidence>
<name>A0ACC1K8S1_9FUNG</name>
<dbReference type="Proteomes" id="UP001140234">
    <property type="component" value="Unassembled WGS sequence"/>
</dbReference>
<reference evidence="1" key="1">
    <citation type="submission" date="2022-07" db="EMBL/GenBank/DDBJ databases">
        <title>Phylogenomic reconstructions and comparative analyses of Kickxellomycotina fungi.</title>
        <authorList>
            <person name="Reynolds N.K."/>
            <person name="Stajich J.E."/>
            <person name="Barry K."/>
            <person name="Grigoriev I.V."/>
            <person name="Crous P."/>
            <person name="Smith M.E."/>
        </authorList>
    </citation>
    <scope>NUCLEOTIDE SEQUENCE</scope>
    <source>
        <strain evidence="1">CBS 109366</strain>
    </source>
</reference>
<sequence>MSDDKKKPAAAPQSPAQTSSLRPQAPRFQTRKALQASSPTIRPAASAGAASGSALVKDAPAFTPRSKQQKQQKQQTAPAASKSPPPPAQPSRVAGPEPAVDGACDDFFMPLPPVNTRPPFMQPAGYYAVDESLRRALASEMRAAFAVGESNLPYRVHSYYALSPLETTEIYTASGCIAEHAIKAQSISDGRHYMLGRIAGLPPSTKPDLGVVDRWRCVQNPGIAHVHEAFVTRAFGDSSLVVVRDYKPLAASLASRLLERPAPATEAFLWSVVLQLASALHAVHAAGLAACVLGPSTVWITPAGRVYIACGGLLDLLSPGRSESLAAAQQRDLRAIGQIVSALLCAGAEGAAVARGQPPLPLAATVGPGFSPSLRELAVYLSDQRAHTVGVDGIVRLAGARALVELGAVRREADLVLDGLRVEMANGRLARLLCKLGFVAEGADSSGGPGWSETGDRYLAALFRDYVFRSVDEDGVLATDMAHVIGNLNKLDAGSSEKVMLVSRDDKSCLVVSYSEVKRSIDSAYSELLAAAQAAARAWR</sequence>
<dbReference type="EMBL" id="JANBUJ010000001">
    <property type="protein sequence ID" value="KAJ2775983.1"/>
    <property type="molecule type" value="Genomic_DNA"/>
</dbReference>
<proteinExistence type="predicted"/>
<gene>
    <name evidence="1" type="primary">PAN3</name>
    <name evidence="1" type="ORF">IWQ57_000140</name>
</gene>
<organism evidence="1 2">
    <name type="scientific">Coemansia nantahalensis</name>
    <dbReference type="NCBI Taxonomy" id="2789366"/>
    <lineage>
        <taxon>Eukaryota</taxon>
        <taxon>Fungi</taxon>
        <taxon>Fungi incertae sedis</taxon>
        <taxon>Zoopagomycota</taxon>
        <taxon>Kickxellomycotina</taxon>
        <taxon>Kickxellomycetes</taxon>
        <taxon>Kickxellales</taxon>
        <taxon>Kickxellaceae</taxon>
        <taxon>Coemansia</taxon>
    </lineage>
</organism>
<accession>A0ACC1K8S1</accession>
<comment type="caution">
    <text evidence="1">The sequence shown here is derived from an EMBL/GenBank/DDBJ whole genome shotgun (WGS) entry which is preliminary data.</text>
</comment>